<dbReference type="Gene3D" id="1.10.10.10">
    <property type="entry name" value="Winged helix-like DNA-binding domain superfamily/Winged helix DNA-binding domain"/>
    <property type="match status" value="1"/>
</dbReference>
<keyword evidence="1" id="KW-0805">Transcription regulation</keyword>
<keyword evidence="3" id="KW-0804">Transcription</keyword>
<evidence type="ECO:0000256" key="3">
    <source>
        <dbReference type="ARBA" id="ARBA00023163"/>
    </source>
</evidence>
<dbReference type="EMBL" id="JAAYUN010000113">
    <property type="protein sequence ID" value="NLJ22786.1"/>
    <property type="molecule type" value="Genomic_DNA"/>
</dbReference>
<evidence type="ECO:0000256" key="2">
    <source>
        <dbReference type="ARBA" id="ARBA00023125"/>
    </source>
</evidence>
<evidence type="ECO:0000259" key="4">
    <source>
        <dbReference type="PROSITE" id="PS50987"/>
    </source>
</evidence>
<protein>
    <submittedName>
        <fullName evidence="5">Helix-turn-helix transcriptional regulator</fullName>
    </submittedName>
</protein>
<accession>A0A7K4AIH4</accession>
<dbReference type="InterPro" id="IPR011991">
    <property type="entry name" value="ArsR-like_HTH"/>
</dbReference>
<evidence type="ECO:0000256" key="1">
    <source>
        <dbReference type="ARBA" id="ARBA00023015"/>
    </source>
</evidence>
<comment type="caution">
    <text evidence="5">The sequence shown here is derived from an EMBL/GenBank/DDBJ whole genome shotgun (WGS) entry which is preliminary data.</text>
</comment>
<dbReference type="InterPro" id="IPR036388">
    <property type="entry name" value="WH-like_DNA-bd_sf"/>
</dbReference>
<evidence type="ECO:0000313" key="6">
    <source>
        <dbReference type="Proteomes" id="UP000544742"/>
    </source>
</evidence>
<dbReference type="PANTHER" id="PTHR43132:SF2">
    <property type="entry name" value="ARSENICAL RESISTANCE OPERON REPRESSOR ARSR-RELATED"/>
    <property type="match status" value="1"/>
</dbReference>
<sequence length="148" mass="16777">MIQRKRLPLPQPEEEKESCCDNSACCDAEKTLARLYGDRSIARERCLQVCTQVKKIDEDELTAEMKVFRALAELTRLKILKLLAGGELCIGELMLALKRPQSSISHNLSILEDAGLVKERKEGKWCRYRISDEAVIDMVSLAGRLKIK</sequence>
<dbReference type="GO" id="GO:0003677">
    <property type="term" value="F:DNA binding"/>
    <property type="evidence" value="ECO:0007669"/>
    <property type="project" value="UniProtKB-KW"/>
</dbReference>
<dbReference type="PROSITE" id="PS50987">
    <property type="entry name" value="HTH_ARSR_2"/>
    <property type="match status" value="1"/>
</dbReference>
<dbReference type="InterPro" id="IPR036390">
    <property type="entry name" value="WH_DNA-bd_sf"/>
</dbReference>
<dbReference type="Pfam" id="PF01022">
    <property type="entry name" value="HTH_5"/>
    <property type="match status" value="1"/>
</dbReference>
<dbReference type="NCBIfam" id="NF033788">
    <property type="entry name" value="HTH_metalloreg"/>
    <property type="match status" value="1"/>
</dbReference>
<gene>
    <name evidence="5" type="ORF">GX426_06720</name>
</gene>
<keyword evidence="2" id="KW-0238">DNA-binding</keyword>
<dbReference type="InterPro" id="IPR051011">
    <property type="entry name" value="Metal_resp_trans_reg"/>
</dbReference>
<dbReference type="CDD" id="cd00090">
    <property type="entry name" value="HTH_ARSR"/>
    <property type="match status" value="1"/>
</dbReference>
<proteinExistence type="predicted"/>
<dbReference type="SMART" id="SM00418">
    <property type="entry name" value="HTH_ARSR"/>
    <property type="match status" value="1"/>
</dbReference>
<reference evidence="5 6" key="1">
    <citation type="journal article" date="2020" name="Biotechnol. Biofuels">
        <title>New insights from the biogas microbiome by comprehensive genome-resolved metagenomics of nearly 1600 species originating from multiple anaerobic digesters.</title>
        <authorList>
            <person name="Campanaro S."/>
            <person name="Treu L."/>
            <person name="Rodriguez-R L.M."/>
            <person name="Kovalovszki A."/>
            <person name="Ziels R.M."/>
            <person name="Maus I."/>
            <person name="Zhu X."/>
            <person name="Kougias P.G."/>
            <person name="Basile A."/>
            <person name="Luo G."/>
            <person name="Schluter A."/>
            <person name="Konstantinidis K.T."/>
            <person name="Angelidaki I."/>
        </authorList>
    </citation>
    <scope>NUCLEOTIDE SEQUENCE [LARGE SCALE GENOMIC DNA]</scope>
    <source>
        <strain evidence="5">AS27yjCOA_157</strain>
    </source>
</reference>
<evidence type="ECO:0000313" key="5">
    <source>
        <dbReference type="EMBL" id="NLJ22786.1"/>
    </source>
</evidence>
<organism evidence="5 6">
    <name type="scientific">Methanothrix soehngenii</name>
    <name type="common">Methanosaeta concilii</name>
    <dbReference type="NCBI Taxonomy" id="2223"/>
    <lineage>
        <taxon>Archaea</taxon>
        <taxon>Methanobacteriati</taxon>
        <taxon>Methanobacteriota</taxon>
        <taxon>Stenosarchaea group</taxon>
        <taxon>Methanomicrobia</taxon>
        <taxon>Methanotrichales</taxon>
        <taxon>Methanotrichaceae</taxon>
        <taxon>Methanothrix</taxon>
    </lineage>
</organism>
<feature type="domain" description="HTH arsR-type" evidence="4">
    <location>
        <begin position="56"/>
        <end position="148"/>
    </location>
</feature>
<name>A0A7K4AIH4_METSH</name>
<dbReference type="SUPFAM" id="SSF46785">
    <property type="entry name" value="Winged helix' DNA-binding domain"/>
    <property type="match status" value="1"/>
</dbReference>
<dbReference type="AlphaFoldDB" id="A0A7K4AIH4"/>
<dbReference type="PRINTS" id="PR00778">
    <property type="entry name" value="HTHARSR"/>
</dbReference>
<dbReference type="Proteomes" id="UP000544742">
    <property type="component" value="Unassembled WGS sequence"/>
</dbReference>
<dbReference type="GO" id="GO:0003700">
    <property type="term" value="F:DNA-binding transcription factor activity"/>
    <property type="evidence" value="ECO:0007669"/>
    <property type="project" value="InterPro"/>
</dbReference>
<dbReference type="PANTHER" id="PTHR43132">
    <property type="entry name" value="ARSENICAL RESISTANCE OPERON REPRESSOR ARSR-RELATED"/>
    <property type="match status" value="1"/>
</dbReference>
<dbReference type="InterPro" id="IPR001845">
    <property type="entry name" value="HTH_ArsR_DNA-bd_dom"/>
</dbReference>